<evidence type="ECO:0000313" key="2">
    <source>
        <dbReference type="EMBL" id="ELR16165.1"/>
    </source>
</evidence>
<organism evidence="2 3">
    <name type="scientific">Acanthamoeba castellanii (strain ATCC 30010 / Neff)</name>
    <dbReference type="NCBI Taxonomy" id="1257118"/>
    <lineage>
        <taxon>Eukaryota</taxon>
        <taxon>Amoebozoa</taxon>
        <taxon>Discosea</taxon>
        <taxon>Longamoebia</taxon>
        <taxon>Centramoebida</taxon>
        <taxon>Acanthamoebidae</taxon>
        <taxon>Acanthamoeba</taxon>
    </lineage>
</organism>
<dbReference type="EMBL" id="KB008006">
    <property type="protein sequence ID" value="ELR16165.1"/>
    <property type="molecule type" value="Genomic_DNA"/>
</dbReference>
<gene>
    <name evidence="2" type="ORF">ACA1_177940</name>
</gene>
<accession>L8GT50</accession>
<dbReference type="OrthoDB" id="1930494at2759"/>
<sequence>MASPDTHLWLLAMQKLKSIIDSATWILVPLPDSHHAISTCWTFKVKHLASGALDCPKAHINYDKTYTLVIQMEVLRLLLTYTVLHQLAVHLMDVTTVFLHTNINKEIYVCQHEGFVDTEHPNWVCRLNKSLYSLKQAPLLFLWNHMCLHSVQGGNLAIISIYVNDCLIITKPAIKNILSNKLTMKDLSIAISILSININYNHISRLMQLHQYGHINKLL</sequence>
<evidence type="ECO:0000313" key="3">
    <source>
        <dbReference type="Proteomes" id="UP000011083"/>
    </source>
</evidence>
<dbReference type="InterPro" id="IPR013103">
    <property type="entry name" value="RVT_2"/>
</dbReference>
<reference evidence="2 3" key="1">
    <citation type="journal article" date="2013" name="Genome Biol.">
        <title>Genome of Acanthamoeba castellanii highlights extensive lateral gene transfer and early evolution of tyrosine kinase signaling.</title>
        <authorList>
            <person name="Clarke M."/>
            <person name="Lohan A.J."/>
            <person name="Liu B."/>
            <person name="Lagkouvardos I."/>
            <person name="Roy S."/>
            <person name="Zafar N."/>
            <person name="Bertelli C."/>
            <person name="Schilde C."/>
            <person name="Kianianmomeni A."/>
            <person name="Burglin T.R."/>
            <person name="Frech C."/>
            <person name="Turcotte B."/>
            <person name="Kopec K.O."/>
            <person name="Synnott J.M."/>
            <person name="Choo C."/>
            <person name="Paponov I."/>
            <person name="Finkler A."/>
            <person name="Soon Heng Tan C."/>
            <person name="Hutchins A.P."/>
            <person name="Weinmeier T."/>
            <person name="Rattei T."/>
            <person name="Chu J.S."/>
            <person name="Gimenez G."/>
            <person name="Irimia M."/>
            <person name="Rigden D.J."/>
            <person name="Fitzpatrick D.A."/>
            <person name="Lorenzo-Morales J."/>
            <person name="Bateman A."/>
            <person name="Chiu C.H."/>
            <person name="Tang P."/>
            <person name="Hegemann P."/>
            <person name="Fromm H."/>
            <person name="Raoult D."/>
            <person name="Greub G."/>
            <person name="Miranda-Saavedra D."/>
            <person name="Chen N."/>
            <person name="Nash P."/>
            <person name="Ginger M.L."/>
            <person name="Horn M."/>
            <person name="Schaap P."/>
            <person name="Caler L."/>
            <person name="Loftus B."/>
        </authorList>
    </citation>
    <scope>NUCLEOTIDE SEQUENCE [LARGE SCALE GENOMIC DNA]</scope>
    <source>
        <strain evidence="2 3">Neff</strain>
    </source>
</reference>
<keyword evidence="3" id="KW-1185">Reference proteome</keyword>
<dbReference type="GeneID" id="14916833"/>
<name>L8GT50_ACACF</name>
<dbReference type="RefSeq" id="XP_004338178.1">
    <property type="nucleotide sequence ID" value="XM_004338130.1"/>
</dbReference>
<dbReference type="STRING" id="1257118.L8GT50"/>
<dbReference type="KEGG" id="acan:ACA1_177940"/>
<dbReference type="VEuPathDB" id="AmoebaDB:ACA1_177940"/>
<dbReference type="Proteomes" id="UP000011083">
    <property type="component" value="Unassembled WGS sequence"/>
</dbReference>
<protein>
    <submittedName>
        <fullName evidence="2">Polyprotein</fullName>
    </submittedName>
</protein>
<evidence type="ECO:0000259" key="1">
    <source>
        <dbReference type="Pfam" id="PF07727"/>
    </source>
</evidence>
<feature type="domain" description="Reverse transcriptase Ty1/copia-type" evidence="1">
    <location>
        <begin position="24"/>
        <end position="145"/>
    </location>
</feature>
<dbReference type="Pfam" id="PF07727">
    <property type="entry name" value="RVT_2"/>
    <property type="match status" value="1"/>
</dbReference>
<dbReference type="AlphaFoldDB" id="L8GT50"/>
<proteinExistence type="predicted"/>